<protein>
    <submittedName>
        <fullName evidence="2">Alpha/beta hydrolase</fullName>
    </submittedName>
</protein>
<dbReference type="AlphaFoldDB" id="A0AAU7CUR3"/>
<gene>
    <name evidence="2" type="ORF">P4G45_09120</name>
</gene>
<dbReference type="Pfam" id="PF00561">
    <property type="entry name" value="Abhydrolase_1"/>
    <property type="match status" value="1"/>
</dbReference>
<dbReference type="Gene3D" id="3.40.50.1820">
    <property type="entry name" value="alpha/beta hydrolase"/>
    <property type="match status" value="1"/>
</dbReference>
<evidence type="ECO:0000259" key="1">
    <source>
        <dbReference type="Pfam" id="PF00561"/>
    </source>
</evidence>
<keyword evidence="2" id="KW-0378">Hydrolase</keyword>
<dbReference type="RefSeq" id="WP_348266167.1">
    <property type="nucleotide sequence ID" value="NZ_CP121194.1"/>
</dbReference>
<organism evidence="2">
    <name type="scientific">Edaphobacter paludis</name>
    <dbReference type="NCBI Taxonomy" id="3035702"/>
    <lineage>
        <taxon>Bacteria</taxon>
        <taxon>Pseudomonadati</taxon>
        <taxon>Acidobacteriota</taxon>
        <taxon>Terriglobia</taxon>
        <taxon>Terriglobales</taxon>
        <taxon>Acidobacteriaceae</taxon>
        <taxon>Edaphobacter</taxon>
    </lineage>
</organism>
<evidence type="ECO:0000313" key="2">
    <source>
        <dbReference type="EMBL" id="XBH08657.1"/>
    </source>
</evidence>
<dbReference type="KEGG" id="epl:P4G45_09120"/>
<dbReference type="PANTHER" id="PTHR46438">
    <property type="entry name" value="ALPHA/BETA-HYDROLASES SUPERFAMILY PROTEIN"/>
    <property type="match status" value="1"/>
</dbReference>
<feature type="domain" description="AB hydrolase-1" evidence="1">
    <location>
        <begin position="32"/>
        <end position="145"/>
    </location>
</feature>
<dbReference type="InterPro" id="IPR029058">
    <property type="entry name" value="AB_hydrolase_fold"/>
</dbReference>
<accession>A0AAU7CUR3</accession>
<dbReference type="PRINTS" id="PR00111">
    <property type="entry name" value="ABHYDROLASE"/>
</dbReference>
<dbReference type="PRINTS" id="PR00412">
    <property type="entry name" value="EPOXHYDRLASE"/>
</dbReference>
<sequence length="315" mass="34437">MLEDTPQSNYEEAFVDVVGARVYYLHAGSGRPMLLIHGLLGSSANWRNNITALAQHASVYAIDMVNMGKSQRVEGLDTGLRATANRIVAVMDALALTEADIVAHSYGGAVALMLAALHPRRVRRLILFAPANPYCHASDLMARIYGTPWGGFLACVLPYLPAPIQRIALGEMYGGPHRVVDSCLQEIVAGLRNPGTLRHVLCIVRCWFAERAGLKSALRRVKRIPTLLVWGDGDCTVSLSSGKILKRRLRGSELIVLRGGGHSVFEEAPEEANRIMVEWLGRHSLSTPRLRELPQAASVARKARGRAMRHLSPGT</sequence>
<dbReference type="SUPFAM" id="SSF53474">
    <property type="entry name" value="alpha/beta-Hydrolases"/>
    <property type="match status" value="1"/>
</dbReference>
<dbReference type="PANTHER" id="PTHR46438:SF11">
    <property type="entry name" value="LIPASE-RELATED"/>
    <property type="match status" value="1"/>
</dbReference>
<dbReference type="InterPro" id="IPR000073">
    <property type="entry name" value="AB_hydrolase_1"/>
</dbReference>
<name>A0AAU7CUR3_9BACT</name>
<proteinExistence type="predicted"/>
<dbReference type="InterPro" id="IPR000639">
    <property type="entry name" value="Epox_hydrolase-like"/>
</dbReference>
<dbReference type="GO" id="GO:0016787">
    <property type="term" value="F:hydrolase activity"/>
    <property type="evidence" value="ECO:0007669"/>
    <property type="project" value="UniProtKB-KW"/>
</dbReference>
<dbReference type="EMBL" id="CP121194">
    <property type="protein sequence ID" value="XBH08657.1"/>
    <property type="molecule type" value="Genomic_DNA"/>
</dbReference>
<reference evidence="2" key="1">
    <citation type="submission" date="2023-03" db="EMBL/GenBank/DDBJ databases">
        <title>Edaphobacter sp.</title>
        <authorList>
            <person name="Huber K.J."/>
            <person name="Papendorf J."/>
            <person name="Pilke C."/>
            <person name="Bunk B."/>
            <person name="Sproeer C."/>
            <person name="Pester M."/>
        </authorList>
    </citation>
    <scope>NUCLEOTIDE SEQUENCE</scope>
    <source>
        <strain evidence="2">DSM 109919</strain>
    </source>
</reference>